<dbReference type="PANTHER" id="PTHR33495">
    <property type="entry name" value="ANTI-SIGMA FACTOR ANTAGONIST TM_1081-RELATED-RELATED"/>
    <property type="match status" value="1"/>
</dbReference>
<evidence type="ECO:0000313" key="4">
    <source>
        <dbReference type="EMBL" id="AIJ21334.1"/>
    </source>
</evidence>
<dbReference type="PROSITE" id="PS50801">
    <property type="entry name" value="STAS"/>
    <property type="match status" value="1"/>
</dbReference>
<dbReference type="Proteomes" id="UP000062973">
    <property type="component" value="Chromosome"/>
</dbReference>
<dbReference type="eggNOG" id="COG1366">
    <property type="taxonomic scope" value="Bacteria"/>
</dbReference>
<feature type="domain" description="STAS" evidence="3">
    <location>
        <begin position="20"/>
        <end position="127"/>
    </location>
</feature>
<dbReference type="STRING" id="1068978.AMETH_1242"/>
<dbReference type="InterPro" id="IPR002645">
    <property type="entry name" value="STAS_dom"/>
</dbReference>
<dbReference type="RefSeq" id="WP_017987198.1">
    <property type="nucleotide sequence ID" value="NZ_AQUL01000001.1"/>
</dbReference>
<dbReference type="Gene3D" id="3.30.750.24">
    <property type="entry name" value="STAS domain"/>
    <property type="match status" value="1"/>
</dbReference>
<evidence type="ECO:0000259" key="3">
    <source>
        <dbReference type="PROSITE" id="PS50801"/>
    </source>
</evidence>
<dbReference type="OrthoDB" id="3695884at2"/>
<dbReference type="SUPFAM" id="SSF52091">
    <property type="entry name" value="SpoIIaa-like"/>
    <property type="match status" value="1"/>
</dbReference>
<comment type="similarity">
    <text evidence="1 2">Belongs to the anti-sigma-factor antagonist family.</text>
</comment>
<dbReference type="AlphaFoldDB" id="A0A076MKR3"/>
<dbReference type="KEGG" id="amq:AMETH_1242"/>
<protein>
    <recommendedName>
        <fullName evidence="2">Anti-sigma factor antagonist</fullName>
    </recommendedName>
</protein>
<keyword evidence="5" id="KW-1185">Reference proteome</keyword>
<proteinExistence type="inferred from homology"/>
<evidence type="ECO:0000256" key="2">
    <source>
        <dbReference type="RuleBase" id="RU003749"/>
    </source>
</evidence>
<dbReference type="PATRIC" id="fig|1068978.7.peg.1309"/>
<organism evidence="4 5">
    <name type="scientific">Amycolatopsis methanolica 239</name>
    <dbReference type="NCBI Taxonomy" id="1068978"/>
    <lineage>
        <taxon>Bacteria</taxon>
        <taxon>Bacillati</taxon>
        <taxon>Actinomycetota</taxon>
        <taxon>Actinomycetes</taxon>
        <taxon>Pseudonocardiales</taxon>
        <taxon>Pseudonocardiaceae</taxon>
        <taxon>Amycolatopsis</taxon>
        <taxon>Amycolatopsis methanolica group</taxon>
    </lineage>
</organism>
<dbReference type="InterPro" id="IPR036513">
    <property type="entry name" value="STAS_dom_sf"/>
</dbReference>
<dbReference type="InterPro" id="IPR003658">
    <property type="entry name" value="Anti-sigma_ant"/>
</dbReference>
<accession>A0A076MKR3</accession>
<dbReference type="GO" id="GO:0043856">
    <property type="term" value="F:anti-sigma factor antagonist activity"/>
    <property type="evidence" value="ECO:0007669"/>
    <property type="project" value="InterPro"/>
</dbReference>
<reference evidence="4 5" key="1">
    <citation type="submission" date="2014-07" db="EMBL/GenBank/DDBJ databases">
        <title>Whole Genome Sequence of the Amycolatopsis methanolica 239.</title>
        <authorList>
            <person name="Tang B."/>
        </authorList>
    </citation>
    <scope>NUCLEOTIDE SEQUENCE [LARGE SCALE GENOMIC DNA]</scope>
    <source>
        <strain evidence="4 5">239</strain>
    </source>
</reference>
<dbReference type="Pfam" id="PF01740">
    <property type="entry name" value="STAS"/>
    <property type="match status" value="1"/>
</dbReference>
<dbReference type="EMBL" id="CP009110">
    <property type="protein sequence ID" value="AIJ21334.1"/>
    <property type="molecule type" value="Genomic_DNA"/>
</dbReference>
<gene>
    <name evidence="4" type="ORF">AMETH_1242</name>
</gene>
<evidence type="ECO:0000313" key="5">
    <source>
        <dbReference type="Proteomes" id="UP000062973"/>
    </source>
</evidence>
<sequence length="127" mass="13158">MQAPDPLNPRDPAGDPADGVAVAVERRGEAVVVQVSGELDLLTTPRLDDAASQALRERPSLLVLDLTGVTFLGSAGMASLVAVRQAAGDDLPIRLAAADPVVVRAMEVVGLDEEFPLYPTCEDALAG</sequence>
<dbReference type="HOGENOM" id="CLU_115403_3_1_11"/>
<dbReference type="NCBIfam" id="TIGR00377">
    <property type="entry name" value="ant_ant_sig"/>
    <property type="match status" value="1"/>
</dbReference>
<name>A0A076MKR3_AMYME</name>
<dbReference type="PANTHER" id="PTHR33495:SF13">
    <property type="entry name" value="ANTI-SIGMA-F FACTOR ANTAGONIST RSFB"/>
    <property type="match status" value="1"/>
</dbReference>
<dbReference type="CDD" id="cd07043">
    <property type="entry name" value="STAS_anti-anti-sigma_factors"/>
    <property type="match status" value="1"/>
</dbReference>
<evidence type="ECO:0000256" key="1">
    <source>
        <dbReference type="ARBA" id="ARBA00009013"/>
    </source>
</evidence>